<dbReference type="Proteomes" id="UP001606099">
    <property type="component" value="Unassembled WGS sequence"/>
</dbReference>
<comment type="caution">
    <text evidence="2">The sequence shown here is derived from an EMBL/GenBank/DDBJ whole genome shotgun (WGS) entry which is preliminary data.</text>
</comment>
<feature type="compositionally biased region" description="Basic and acidic residues" evidence="1">
    <location>
        <begin position="210"/>
        <end position="221"/>
    </location>
</feature>
<protein>
    <submittedName>
        <fullName evidence="2">Uncharacterized protein</fullName>
    </submittedName>
</protein>
<name>A0ABW7FX83_9BURK</name>
<accession>A0ABW7FX83</accession>
<reference evidence="2 3" key="1">
    <citation type="submission" date="2024-08" db="EMBL/GenBank/DDBJ databases">
        <authorList>
            <person name="Lu H."/>
        </authorList>
    </citation>
    <scope>NUCLEOTIDE SEQUENCE [LARGE SCALE GENOMIC DNA]</scope>
    <source>
        <strain evidence="2 3">BYS180W</strain>
    </source>
</reference>
<organism evidence="2 3">
    <name type="scientific">Roseateles rivi</name>
    <dbReference type="NCBI Taxonomy" id="3299028"/>
    <lineage>
        <taxon>Bacteria</taxon>
        <taxon>Pseudomonadati</taxon>
        <taxon>Pseudomonadota</taxon>
        <taxon>Betaproteobacteria</taxon>
        <taxon>Burkholderiales</taxon>
        <taxon>Sphaerotilaceae</taxon>
        <taxon>Roseateles</taxon>
    </lineage>
</organism>
<feature type="region of interest" description="Disordered" evidence="1">
    <location>
        <begin position="199"/>
        <end position="221"/>
    </location>
</feature>
<gene>
    <name evidence="2" type="ORF">ACG0Z6_11785</name>
</gene>
<dbReference type="EMBL" id="JBIGHZ010000004">
    <property type="protein sequence ID" value="MFG6448913.1"/>
    <property type="molecule type" value="Genomic_DNA"/>
</dbReference>
<evidence type="ECO:0000256" key="1">
    <source>
        <dbReference type="SAM" id="MobiDB-lite"/>
    </source>
</evidence>
<evidence type="ECO:0000313" key="2">
    <source>
        <dbReference type="EMBL" id="MFG6448913.1"/>
    </source>
</evidence>
<evidence type="ECO:0000313" key="3">
    <source>
        <dbReference type="Proteomes" id="UP001606099"/>
    </source>
</evidence>
<keyword evidence="3" id="KW-1185">Reference proteome</keyword>
<proteinExistence type="predicted"/>
<sequence>MNGCVLSCKRGLVVGLLGVAGWVCAQTGPRSNLWVELRWVDSGLSPAALRGSRDGALVVGTAGTLMPHGAHVLSTQDAAAQAAQTQRLMLQNGSTARLRLSEAVPVQWVDYAVQVDAAGGPAASASAGPAARLLAQPRSTLVERVSAFSVSAHWPGGRQPVQVTVLAQTPGEGAQAQSHIHSTVLLPLGEWRTIARTGAQAQAAEPGVLRSRDAQPRQTRELQLRVELAP</sequence>